<dbReference type="InterPro" id="IPR057326">
    <property type="entry name" value="KR_dom"/>
</dbReference>
<dbReference type="GO" id="GO:0016491">
    <property type="term" value="F:oxidoreductase activity"/>
    <property type="evidence" value="ECO:0007669"/>
    <property type="project" value="UniProtKB-KW"/>
</dbReference>
<dbReference type="EMBL" id="LT629787">
    <property type="protein sequence ID" value="SDU25562.1"/>
    <property type="molecule type" value="Genomic_DNA"/>
</dbReference>
<dbReference type="InterPro" id="IPR002347">
    <property type="entry name" value="SDR_fam"/>
</dbReference>
<dbReference type="PROSITE" id="PS00061">
    <property type="entry name" value="ADH_SHORT"/>
    <property type="match status" value="1"/>
</dbReference>
<keyword evidence="6" id="KW-1185">Reference proteome</keyword>
<organism evidence="5 6">
    <name type="scientific">Halopseudomonas salegens</name>
    <dbReference type="NCBI Taxonomy" id="1434072"/>
    <lineage>
        <taxon>Bacteria</taxon>
        <taxon>Pseudomonadati</taxon>
        <taxon>Pseudomonadota</taxon>
        <taxon>Gammaproteobacteria</taxon>
        <taxon>Pseudomonadales</taxon>
        <taxon>Pseudomonadaceae</taxon>
        <taxon>Halopseudomonas</taxon>
    </lineage>
</organism>
<dbReference type="STRING" id="1434072.SAMN05216210_2698"/>
<evidence type="ECO:0000313" key="5">
    <source>
        <dbReference type="EMBL" id="SDU25562.1"/>
    </source>
</evidence>
<dbReference type="PANTHER" id="PTHR44196">
    <property type="entry name" value="DEHYDROGENASE/REDUCTASE SDR FAMILY MEMBER 7B"/>
    <property type="match status" value="1"/>
</dbReference>
<dbReference type="Gene3D" id="3.40.50.720">
    <property type="entry name" value="NAD(P)-binding Rossmann-like Domain"/>
    <property type="match status" value="1"/>
</dbReference>
<protein>
    <submittedName>
        <fullName evidence="5">Short-chain dehydrogenase</fullName>
    </submittedName>
</protein>
<evidence type="ECO:0000256" key="2">
    <source>
        <dbReference type="ARBA" id="ARBA00023002"/>
    </source>
</evidence>
<dbReference type="PRINTS" id="PR00081">
    <property type="entry name" value="GDHRDH"/>
</dbReference>
<dbReference type="InterPro" id="IPR036291">
    <property type="entry name" value="NAD(P)-bd_dom_sf"/>
</dbReference>
<gene>
    <name evidence="5" type="ORF">SAMN05216210_2698</name>
</gene>
<evidence type="ECO:0000259" key="4">
    <source>
        <dbReference type="SMART" id="SM00822"/>
    </source>
</evidence>
<dbReference type="InterPro" id="IPR020904">
    <property type="entry name" value="Sc_DH/Rdtase_CS"/>
</dbReference>
<dbReference type="SMART" id="SM00822">
    <property type="entry name" value="PKS_KR"/>
    <property type="match status" value="1"/>
</dbReference>
<dbReference type="SUPFAM" id="SSF51735">
    <property type="entry name" value="NAD(P)-binding Rossmann-fold domains"/>
    <property type="match status" value="1"/>
</dbReference>
<sequence>MSSIRWLASRRSLALLVMSVVACIYLLSVSKPAQADEHVFKDKVAIITGTSYGLGRELALLAAAKEMKLVMVDYRPDPSHELAEQLRSQGVDAIVIEADLAEADQRPQIVERTLEEYGRIDYLFNNAGYSYLATLEEMDVDAAKRLMEVNYWAYADLAQRVIPHMREQGGGTILNVSSILGMRAAPANMGHYAATKHALHGLFQSTAQEVADDNIKVFVAAPAGMRTHISKHSVGPAANPEEDRAANWEDPAIPARDIFDMIQGDDVVFNPGYIGRQ</sequence>
<dbReference type="GO" id="GO:0016020">
    <property type="term" value="C:membrane"/>
    <property type="evidence" value="ECO:0007669"/>
    <property type="project" value="TreeGrafter"/>
</dbReference>
<accession>A0A1H2H136</accession>
<reference evidence="6" key="1">
    <citation type="submission" date="2016-10" db="EMBL/GenBank/DDBJ databases">
        <authorList>
            <person name="Varghese N."/>
            <person name="Submissions S."/>
        </authorList>
    </citation>
    <scope>NUCLEOTIDE SEQUENCE [LARGE SCALE GENOMIC DNA]</scope>
    <source>
        <strain evidence="6">CECT 8338</strain>
    </source>
</reference>
<evidence type="ECO:0000256" key="1">
    <source>
        <dbReference type="ARBA" id="ARBA00006484"/>
    </source>
</evidence>
<dbReference type="PANTHER" id="PTHR44196:SF1">
    <property type="entry name" value="DEHYDROGENASE_REDUCTASE SDR FAMILY MEMBER 7B"/>
    <property type="match status" value="1"/>
</dbReference>
<dbReference type="AlphaFoldDB" id="A0A1H2H136"/>
<feature type="domain" description="Ketoreductase" evidence="4">
    <location>
        <begin position="43"/>
        <end position="251"/>
    </location>
</feature>
<dbReference type="PROSITE" id="PS51257">
    <property type="entry name" value="PROKAR_LIPOPROTEIN"/>
    <property type="match status" value="1"/>
</dbReference>
<dbReference type="Pfam" id="PF00106">
    <property type="entry name" value="adh_short"/>
    <property type="match status" value="1"/>
</dbReference>
<evidence type="ECO:0000313" key="6">
    <source>
        <dbReference type="Proteomes" id="UP000243924"/>
    </source>
</evidence>
<comment type="similarity">
    <text evidence="1 3">Belongs to the short-chain dehydrogenases/reductases (SDR) family.</text>
</comment>
<proteinExistence type="inferred from homology"/>
<dbReference type="RefSeq" id="WP_197675011.1">
    <property type="nucleotide sequence ID" value="NZ_LT629787.1"/>
</dbReference>
<dbReference type="PRINTS" id="PR00080">
    <property type="entry name" value="SDRFAMILY"/>
</dbReference>
<dbReference type="Proteomes" id="UP000243924">
    <property type="component" value="Chromosome I"/>
</dbReference>
<keyword evidence="2" id="KW-0560">Oxidoreductase</keyword>
<name>A0A1H2H136_9GAMM</name>
<evidence type="ECO:0000256" key="3">
    <source>
        <dbReference type="RuleBase" id="RU000363"/>
    </source>
</evidence>